<feature type="transmembrane region" description="Helical" evidence="1">
    <location>
        <begin position="197"/>
        <end position="215"/>
    </location>
</feature>
<feature type="transmembrane region" description="Helical" evidence="1">
    <location>
        <begin position="476"/>
        <end position="494"/>
    </location>
</feature>
<feature type="transmembrane region" description="Helical" evidence="1">
    <location>
        <begin position="137"/>
        <end position="156"/>
    </location>
</feature>
<evidence type="ECO:0000256" key="1">
    <source>
        <dbReference type="SAM" id="Phobius"/>
    </source>
</evidence>
<evidence type="ECO:0000313" key="3">
    <source>
        <dbReference type="EMBL" id="KHN79269.1"/>
    </source>
</evidence>
<gene>
    <name evidence="3" type="ORF">Tcan_11920</name>
</gene>
<dbReference type="AlphaFoldDB" id="A0A0B2VCT7"/>
<feature type="transmembrane region" description="Helical" evidence="1">
    <location>
        <begin position="163"/>
        <end position="185"/>
    </location>
</feature>
<accession>A0A0B2VCT7</accession>
<evidence type="ECO:0000259" key="2">
    <source>
        <dbReference type="Pfam" id="PF23000"/>
    </source>
</evidence>
<organism evidence="3 4">
    <name type="scientific">Toxocara canis</name>
    <name type="common">Canine roundworm</name>
    <dbReference type="NCBI Taxonomy" id="6265"/>
    <lineage>
        <taxon>Eukaryota</taxon>
        <taxon>Metazoa</taxon>
        <taxon>Ecdysozoa</taxon>
        <taxon>Nematoda</taxon>
        <taxon>Chromadorea</taxon>
        <taxon>Rhabditida</taxon>
        <taxon>Spirurina</taxon>
        <taxon>Ascaridomorpha</taxon>
        <taxon>Ascaridoidea</taxon>
        <taxon>Toxocaridae</taxon>
        <taxon>Toxocara</taxon>
    </lineage>
</organism>
<dbReference type="Proteomes" id="UP000031036">
    <property type="component" value="Unassembled WGS sequence"/>
</dbReference>
<dbReference type="Pfam" id="PF23000">
    <property type="entry name" value="ChitinSynthase_IV_N"/>
    <property type="match status" value="1"/>
</dbReference>
<feature type="non-terminal residue" evidence="3">
    <location>
        <position position="1"/>
    </location>
</feature>
<keyword evidence="1" id="KW-1133">Transmembrane helix</keyword>
<name>A0A0B2VCT7_TOXCA</name>
<proteinExistence type="predicted"/>
<dbReference type="OrthoDB" id="370884at2759"/>
<reference evidence="3 4" key="1">
    <citation type="submission" date="2014-11" db="EMBL/GenBank/DDBJ databases">
        <title>Genetic blueprint of the zoonotic pathogen Toxocara canis.</title>
        <authorList>
            <person name="Zhu X.-Q."/>
            <person name="Korhonen P.K."/>
            <person name="Cai H."/>
            <person name="Young N.D."/>
            <person name="Nejsum P."/>
            <person name="von Samson-Himmelstjerna G."/>
            <person name="Boag P.R."/>
            <person name="Tan P."/>
            <person name="Li Q."/>
            <person name="Min J."/>
            <person name="Yang Y."/>
            <person name="Wang X."/>
            <person name="Fang X."/>
            <person name="Hall R.S."/>
            <person name="Hofmann A."/>
            <person name="Sternberg P.W."/>
            <person name="Jex A.R."/>
            <person name="Gasser R.B."/>
        </authorList>
    </citation>
    <scope>NUCLEOTIDE SEQUENCE [LARGE SCALE GENOMIC DNA]</scope>
    <source>
        <strain evidence="3">PN_DK_2014</strain>
    </source>
</reference>
<feature type="domain" description="Chitin synthase chs-1/2 N-terminal putative transporter" evidence="2">
    <location>
        <begin position="3"/>
        <end position="265"/>
    </location>
</feature>
<evidence type="ECO:0000313" key="4">
    <source>
        <dbReference type="Proteomes" id="UP000031036"/>
    </source>
</evidence>
<feature type="transmembrane region" description="Helical" evidence="1">
    <location>
        <begin position="73"/>
        <end position="94"/>
    </location>
</feature>
<comment type="caution">
    <text evidence="3">The sequence shown here is derived from an EMBL/GenBank/DDBJ whole genome shotgun (WGS) entry which is preliminary data.</text>
</comment>
<protein>
    <recommendedName>
        <fullName evidence="2">Chitin synthase chs-1/2 N-terminal putative transporter domain-containing protein</fullName>
    </recommendedName>
</protein>
<feature type="transmembrane region" description="Helical" evidence="1">
    <location>
        <begin position="106"/>
        <end position="131"/>
    </location>
</feature>
<dbReference type="EMBL" id="JPKZ01001930">
    <property type="protein sequence ID" value="KHN79269.1"/>
    <property type="molecule type" value="Genomic_DNA"/>
</dbReference>
<dbReference type="OMA" id="WIWALFL"/>
<feature type="transmembrane region" description="Helical" evidence="1">
    <location>
        <begin position="242"/>
        <end position="261"/>
    </location>
</feature>
<dbReference type="InterPro" id="IPR055120">
    <property type="entry name" value="Chs-1/2_IV_N"/>
</dbReference>
<keyword evidence="1" id="KW-0812">Transmembrane</keyword>
<keyword evidence="1" id="KW-0472">Membrane</keyword>
<feature type="transmembrane region" description="Helical" evidence="1">
    <location>
        <begin position="387"/>
        <end position="404"/>
    </location>
</feature>
<keyword evidence="4" id="KW-1185">Reference proteome</keyword>
<dbReference type="STRING" id="6265.A0A0B2VCT7"/>
<sequence length="586" mass="66550">GFWYDVSLQFLKVSCFFVLFFLTLGSAAVAKSTFLLMTSAIGWGGHNMTICNDKIPEGQLNTVRIEQQHVVKWIWAVYLSLCAPEVICFVRSLHRSLFRNVKRPTLLQFIVVFLVESLHAVGVGILVFRIFPDLDAVTASMLTNALCFAPCILSLVSRKPSKIAMLLIVFDIGCIAAQSTGFWAWPAFTRSLHKHAWALPIALMLISLAWWPNFVHPQSMFPPIRALANFAITLSERRSKTYVFVSVWKCFIYLLSIFLFISTRMPLEQLLQSDPFGEKLITITARNLNQTQINKFYARMKEIETSDIYDDMFGSNAAAVIADQGEDEALMSGVEAENVGNTNDIVEKNTIARRFRRFIEQPEESISAYNIFDDYVELNQFTSPYDALWIVLVQVAAVVLCYHSSKFACKVMIQRIGFALPMFLAVPTTVLLLSSVCTQRQSDSCYMTSLLSKELFWRCHGRSYSFSDFLLSPQTWIWFCWLISQFWITIHLWMPQHERLAKTEKLFILSSYNGAFVDQALAFSRRRDDKVKIRAEDLELDGEDTSTYETISGISQTKTPPSVCSASSSKVEAGLIKLGIDETLNQ</sequence>
<feature type="transmembrane region" description="Helical" evidence="1">
    <location>
        <begin position="416"/>
        <end position="436"/>
    </location>
</feature>